<comment type="caution">
    <text evidence="4">The sequence shown here is derived from an EMBL/GenBank/DDBJ whole genome shotgun (WGS) entry which is preliminary data.</text>
</comment>
<accession>A0A327W824</accession>
<evidence type="ECO:0000313" key="4">
    <source>
        <dbReference type="EMBL" id="RAJ82188.1"/>
    </source>
</evidence>
<dbReference type="InterPro" id="IPR017804">
    <property type="entry name" value="MeTrfase_EgtD-like"/>
</dbReference>
<evidence type="ECO:0000259" key="3">
    <source>
        <dbReference type="Pfam" id="PF10017"/>
    </source>
</evidence>
<dbReference type="AlphaFoldDB" id="A0A327W824"/>
<dbReference type="Gene3D" id="3.40.50.150">
    <property type="entry name" value="Vaccinia Virus protein VP39"/>
    <property type="match status" value="1"/>
</dbReference>
<dbReference type="PANTHER" id="PTHR43397:SF1">
    <property type="entry name" value="ERGOTHIONEINE BIOSYNTHESIS PROTEIN 1"/>
    <property type="match status" value="1"/>
</dbReference>
<dbReference type="InterPro" id="IPR019257">
    <property type="entry name" value="MeTrfase_dom"/>
</dbReference>
<keyword evidence="5" id="KW-1185">Reference proteome</keyword>
<dbReference type="Pfam" id="PF10017">
    <property type="entry name" value="Methyltransf_33"/>
    <property type="match status" value="1"/>
</dbReference>
<dbReference type="InterPro" id="IPR051128">
    <property type="entry name" value="EgtD_Methyltrsf_superfamily"/>
</dbReference>
<name>A0A327W824_9BACT</name>
<gene>
    <name evidence="4" type="ORF">CLV59_104413</name>
</gene>
<keyword evidence="2 4" id="KW-0808">Transferase</keyword>
<dbReference type="SUPFAM" id="SSF53335">
    <property type="entry name" value="S-adenosyl-L-methionine-dependent methyltransferases"/>
    <property type="match status" value="1"/>
</dbReference>
<reference evidence="4 5" key="1">
    <citation type="submission" date="2018-06" db="EMBL/GenBank/DDBJ databases">
        <title>Genomic Encyclopedia of Archaeal and Bacterial Type Strains, Phase II (KMG-II): from individual species to whole genera.</title>
        <authorList>
            <person name="Goeker M."/>
        </authorList>
    </citation>
    <scope>NUCLEOTIDE SEQUENCE [LARGE SCALE GENOMIC DNA]</scope>
    <source>
        <strain evidence="4 5">DSM 29821</strain>
    </source>
</reference>
<evidence type="ECO:0000313" key="5">
    <source>
        <dbReference type="Proteomes" id="UP000249819"/>
    </source>
</evidence>
<dbReference type="Proteomes" id="UP000249819">
    <property type="component" value="Unassembled WGS sequence"/>
</dbReference>
<dbReference type="PANTHER" id="PTHR43397">
    <property type="entry name" value="ERGOTHIONEINE BIOSYNTHESIS PROTEIN 1"/>
    <property type="match status" value="1"/>
</dbReference>
<dbReference type="EMBL" id="QLMA01000004">
    <property type="protein sequence ID" value="RAJ82188.1"/>
    <property type="molecule type" value="Genomic_DNA"/>
</dbReference>
<dbReference type="GO" id="GO:0032259">
    <property type="term" value="P:methylation"/>
    <property type="evidence" value="ECO:0007669"/>
    <property type="project" value="UniProtKB-KW"/>
</dbReference>
<evidence type="ECO:0000256" key="2">
    <source>
        <dbReference type="ARBA" id="ARBA00022679"/>
    </source>
</evidence>
<sequence>MAYPTVIPTPATVCRTFRHNNAFYNDVVQGLRAQQKYLDPKYFYDAEGDVLFQQIMQCQEYYLTDCEMEIMMQQSSNIAATFNQYADSYDIVELGAGDASKSVHLLQQLLNNGTDYTYYPIDISGNVIQLLNNTLPQKLSGLKFQGLLGEYFNMLETVNQLSSRRKVLLFMGANIGNFTPTAARSFCQQLRSHLQPGDLLLTGFDLKKHPQLILHAYNDSAGITREFNFNLLRRINKELDANFDTSKFEHFPTYDPMTGACKSYLISLCNQQVRIGEDVIINFKENEPLYMEISQKYDPVEIDQLAALGGFKPITQFHDQRNWFVDCLWQAI</sequence>
<dbReference type="GO" id="GO:0008168">
    <property type="term" value="F:methyltransferase activity"/>
    <property type="evidence" value="ECO:0007669"/>
    <property type="project" value="UniProtKB-KW"/>
</dbReference>
<evidence type="ECO:0000256" key="1">
    <source>
        <dbReference type="ARBA" id="ARBA00022603"/>
    </source>
</evidence>
<proteinExistence type="predicted"/>
<organism evidence="4 5">
    <name type="scientific">Chitinophaga dinghuensis</name>
    <dbReference type="NCBI Taxonomy" id="1539050"/>
    <lineage>
        <taxon>Bacteria</taxon>
        <taxon>Pseudomonadati</taxon>
        <taxon>Bacteroidota</taxon>
        <taxon>Chitinophagia</taxon>
        <taxon>Chitinophagales</taxon>
        <taxon>Chitinophagaceae</taxon>
        <taxon>Chitinophaga</taxon>
    </lineage>
</organism>
<keyword evidence="1 4" id="KW-0489">Methyltransferase</keyword>
<protein>
    <submittedName>
        <fullName evidence="4">Dimethylhistidine N-methyltransferase</fullName>
    </submittedName>
</protein>
<dbReference type="OrthoDB" id="5289726at2"/>
<dbReference type="RefSeq" id="WP_111592721.1">
    <property type="nucleotide sequence ID" value="NZ_QLMA01000004.1"/>
</dbReference>
<dbReference type="InterPro" id="IPR029063">
    <property type="entry name" value="SAM-dependent_MTases_sf"/>
</dbReference>
<feature type="domain" description="Histidine-specific methyltransferase SAM-dependent" evidence="3">
    <location>
        <begin position="24"/>
        <end position="330"/>
    </location>
</feature>
<dbReference type="PIRSF" id="PIRSF018005">
    <property type="entry name" value="UCP018005"/>
    <property type="match status" value="1"/>
</dbReference>